<evidence type="ECO:0000256" key="2">
    <source>
        <dbReference type="ARBA" id="ARBA00004536"/>
    </source>
</evidence>
<evidence type="ECO:0000259" key="15">
    <source>
        <dbReference type="Pfam" id="PF07686"/>
    </source>
</evidence>
<evidence type="ECO:0000256" key="8">
    <source>
        <dbReference type="ARBA" id="ARBA00022889"/>
    </source>
</evidence>
<keyword evidence="7" id="KW-0677">Repeat</keyword>
<dbReference type="Gene3D" id="2.60.40.10">
    <property type="entry name" value="Immunoglobulins"/>
    <property type="match status" value="2"/>
</dbReference>
<dbReference type="FunCoup" id="F6TTC8">
    <property type="interactions" value="391"/>
</dbReference>
<keyword evidence="12" id="KW-1015">Disulfide bond</keyword>
<dbReference type="Ensembl" id="ENSXETT00000034119">
    <property type="protein sequence ID" value="ENSXETP00000034119"/>
    <property type="gene ID" value="ENSXETG00000015643"/>
</dbReference>
<dbReference type="InterPro" id="IPR013106">
    <property type="entry name" value="Ig_V-set"/>
</dbReference>
<name>F6TTC8_XENTR</name>
<evidence type="ECO:0000256" key="13">
    <source>
        <dbReference type="ARBA" id="ARBA00023180"/>
    </source>
</evidence>
<evidence type="ECO:0000256" key="10">
    <source>
        <dbReference type="ARBA" id="ARBA00022989"/>
    </source>
</evidence>
<dbReference type="InterPro" id="IPR036179">
    <property type="entry name" value="Ig-like_dom_sf"/>
</dbReference>
<dbReference type="GO" id="GO:0002729">
    <property type="term" value="P:positive regulation of natural killer cell cytokine production"/>
    <property type="evidence" value="ECO:0007669"/>
    <property type="project" value="InterPro"/>
</dbReference>
<evidence type="ECO:0000256" key="14">
    <source>
        <dbReference type="SAM" id="Phobius"/>
    </source>
</evidence>
<keyword evidence="5 14" id="KW-0812">Transmembrane</keyword>
<feature type="domain" description="Immunoglobulin V-set" evidence="15">
    <location>
        <begin position="47"/>
        <end position="139"/>
    </location>
</feature>
<evidence type="ECO:0000256" key="11">
    <source>
        <dbReference type="ARBA" id="ARBA00023136"/>
    </source>
</evidence>
<dbReference type="PaxDb" id="8364-ENSXETP00000063809"/>
<keyword evidence="10 14" id="KW-1133">Transmembrane helix</keyword>
<dbReference type="Bgee" id="ENSXETG00000015643">
    <property type="expression patterns" value="Expressed in liver and 1 other cell type or tissue"/>
</dbReference>
<keyword evidence="4" id="KW-1003">Cell membrane</keyword>
<dbReference type="GO" id="GO:0005886">
    <property type="term" value="C:plasma membrane"/>
    <property type="evidence" value="ECO:0007669"/>
    <property type="project" value="UniProtKB-SubCell"/>
</dbReference>
<dbReference type="InterPro" id="IPR013783">
    <property type="entry name" value="Ig-like_fold"/>
</dbReference>
<dbReference type="GO" id="GO:0005912">
    <property type="term" value="C:adherens junction"/>
    <property type="evidence" value="ECO:0007669"/>
    <property type="project" value="UniProtKB-SubCell"/>
</dbReference>
<dbReference type="AlphaFoldDB" id="F6TTC8"/>
<proteinExistence type="inferred from homology"/>
<evidence type="ECO:0000256" key="9">
    <source>
        <dbReference type="ARBA" id="ARBA00022949"/>
    </source>
</evidence>
<evidence type="ECO:0000256" key="12">
    <source>
        <dbReference type="ARBA" id="ARBA00023157"/>
    </source>
</evidence>
<evidence type="ECO:0000256" key="4">
    <source>
        <dbReference type="ARBA" id="ARBA00022475"/>
    </source>
</evidence>
<reference evidence="16" key="2">
    <citation type="submission" date="2011-06" db="UniProtKB">
        <authorList>
            <consortium name="Ensembl"/>
        </authorList>
    </citation>
    <scope>IDENTIFICATION</scope>
</reference>
<dbReference type="InParanoid" id="F6TTC8"/>
<keyword evidence="9" id="KW-0965">Cell junction</keyword>
<dbReference type="HOGENOM" id="CLU_1040324_0_0_1"/>
<dbReference type="eggNOG" id="ENOG502RY5X">
    <property type="taxonomic scope" value="Eukaryota"/>
</dbReference>
<keyword evidence="11 14" id="KW-0472">Membrane</keyword>
<dbReference type="Pfam" id="PF07686">
    <property type="entry name" value="V-set"/>
    <property type="match status" value="1"/>
</dbReference>
<reference evidence="16" key="1">
    <citation type="journal article" date="2010" name="Science">
        <title>The genome of the Western clawed frog Xenopus tropicalis.</title>
        <authorList>
            <person name="Hellsten U."/>
            <person name="Harland R.M."/>
            <person name="Gilchrist M.J."/>
            <person name="Hendrix D."/>
            <person name="Jurka J."/>
            <person name="Kapitonov V."/>
            <person name="Ovcharenko I."/>
            <person name="Putnam N.H."/>
            <person name="Shu S."/>
            <person name="Taher L."/>
            <person name="Blitz I.L."/>
            <person name="Blumberg B."/>
            <person name="Dichmann D.S."/>
            <person name="Dubchak I."/>
            <person name="Amaya E."/>
            <person name="Detter J.C."/>
            <person name="Fletcher R."/>
            <person name="Gerhard D.S."/>
            <person name="Goodstein D."/>
            <person name="Graves T."/>
            <person name="Grigoriev I.V."/>
            <person name="Grimwood J."/>
            <person name="Kawashima T."/>
            <person name="Lindquist E."/>
            <person name="Lucas S.M."/>
            <person name="Mead P.E."/>
            <person name="Mitros T."/>
            <person name="Ogino H."/>
            <person name="Ohta Y."/>
            <person name="Poliakov A.V."/>
            <person name="Pollet N."/>
            <person name="Robert J."/>
            <person name="Salamov A."/>
            <person name="Sater A.K."/>
            <person name="Schmutz J."/>
            <person name="Terry A."/>
            <person name="Vize P.D."/>
            <person name="Warren W.C."/>
            <person name="Wells D."/>
            <person name="Wills A."/>
            <person name="Wilson R.K."/>
            <person name="Zimmerman L.B."/>
            <person name="Zorn A.M."/>
            <person name="Grainger R."/>
            <person name="Grammer T."/>
            <person name="Khokha M.K."/>
            <person name="Richardson P.M."/>
            <person name="Rokhsar D.S."/>
        </authorList>
    </citation>
    <scope>NUCLEOTIDE SEQUENCE [LARGE SCALE GENOMIC DNA]</scope>
    <source>
        <strain evidence="16">Nigerian</strain>
    </source>
</reference>
<dbReference type="GO" id="GO:0007155">
    <property type="term" value="P:cell adhesion"/>
    <property type="evidence" value="ECO:0007669"/>
    <property type="project" value="UniProtKB-KW"/>
</dbReference>
<dbReference type="Xenbase" id="XB-GENE-957723">
    <property type="gene designation" value="cd226"/>
</dbReference>
<gene>
    <name evidence="16" type="primary">cd226</name>
</gene>
<evidence type="ECO:0000313" key="16">
    <source>
        <dbReference type="Ensembl" id="ENSXETP00000034119"/>
    </source>
</evidence>
<dbReference type="InterPro" id="IPR042842">
    <property type="entry name" value="CD226"/>
</dbReference>
<evidence type="ECO:0000256" key="1">
    <source>
        <dbReference type="ARBA" id="ARBA00004251"/>
    </source>
</evidence>
<evidence type="ECO:0000256" key="5">
    <source>
        <dbReference type="ARBA" id="ARBA00022692"/>
    </source>
</evidence>
<sequence>MKESDKCLHFLYTLYTYRLLEKMQITIVALCLLFLQQIIANDRIVDTTVVLRKNLDLECIYHEEGVIIQFDWAKVVESSEEQLCSISRTYGKDITEKYKGRVRFLNEGSSSDASLRLTDTSDDDIGIYYCYITTFAKGTIKKIIDVRADDFGKITASSHRTFRNHETITLNFHCTLKAKVKQITVKKLSHGKMDTIAFCNDEIHTPRYGLNDIKHISLNCSSLCNVTLGIQNFTSKDEGLYICNFTTEKGNEATVVNVSNEVHLSLIPFIWGGSAIFAVIAIIIFTTLCIKRKHKHEEKEKTLQSKVNFRSKPSINNTTNSAEEEVFYANVQPKMRREKQVIFVSVLPTSTSSSAIH</sequence>
<keyword evidence="8" id="KW-0130">Cell adhesion</keyword>
<dbReference type="SUPFAM" id="SSF48726">
    <property type="entry name" value="Immunoglobulin"/>
    <property type="match status" value="1"/>
</dbReference>
<protein>
    <submittedName>
        <fullName evidence="16">CD226 molecule</fullName>
    </submittedName>
</protein>
<evidence type="ECO:0000256" key="7">
    <source>
        <dbReference type="ARBA" id="ARBA00022737"/>
    </source>
</evidence>
<keyword evidence="6" id="KW-0732">Signal</keyword>
<comment type="similarity">
    <text evidence="3">Belongs to the nectin family.</text>
</comment>
<evidence type="ECO:0000256" key="3">
    <source>
        <dbReference type="ARBA" id="ARBA00007810"/>
    </source>
</evidence>
<comment type="subcellular location">
    <subcellularLocation>
        <location evidence="2">Cell junction</location>
        <location evidence="2">Adherens junction</location>
    </subcellularLocation>
    <subcellularLocation>
        <location evidence="1">Cell membrane</location>
        <topology evidence="1">Single-pass type I membrane protein</topology>
    </subcellularLocation>
</comment>
<dbReference type="FunFam" id="2.60.40.10:FF:000304">
    <property type="entry name" value="Nectin cell adhesion molecule 1"/>
    <property type="match status" value="1"/>
</dbReference>
<organism evidence="16">
    <name type="scientific">Xenopus tropicalis</name>
    <name type="common">Western clawed frog</name>
    <name type="synonym">Silurana tropicalis</name>
    <dbReference type="NCBI Taxonomy" id="8364"/>
    <lineage>
        <taxon>Eukaryota</taxon>
        <taxon>Metazoa</taxon>
        <taxon>Chordata</taxon>
        <taxon>Craniata</taxon>
        <taxon>Vertebrata</taxon>
        <taxon>Euteleostomi</taxon>
        <taxon>Amphibia</taxon>
        <taxon>Batrachia</taxon>
        <taxon>Anura</taxon>
        <taxon>Pipoidea</taxon>
        <taxon>Pipidae</taxon>
        <taxon>Xenopodinae</taxon>
        <taxon>Xenopus</taxon>
        <taxon>Silurana</taxon>
    </lineage>
</organism>
<evidence type="ECO:0000256" key="6">
    <source>
        <dbReference type="ARBA" id="ARBA00022729"/>
    </source>
</evidence>
<dbReference type="GeneTree" id="ENSGT00500000044993"/>
<dbReference type="PANTHER" id="PTHR47011:SF1">
    <property type="entry name" value="CD226 ANTIGEN"/>
    <property type="match status" value="1"/>
</dbReference>
<dbReference type="STRING" id="8364.ENSXETP00000034119"/>
<dbReference type="PANTHER" id="PTHR47011">
    <property type="entry name" value="CD226 ANTIGEN"/>
    <property type="match status" value="1"/>
</dbReference>
<keyword evidence="13" id="KW-0325">Glycoprotein</keyword>
<feature type="transmembrane region" description="Helical" evidence="14">
    <location>
        <begin position="269"/>
        <end position="290"/>
    </location>
</feature>
<accession>F6TTC8</accession>
<accession>F7DY86</accession>